<evidence type="ECO:0000256" key="3">
    <source>
        <dbReference type="ARBA" id="ARBA00006804"/>
    </source>
</evidence>
<evidence type="ECO:0000256" key="4">
    <source>
        <dbReference type="ARBA" id="ARBA00022485"/>
    </source>
</evidence>
<keyword evidence="7" id="KW-0408">Iron</keyword>
<dbReference type="Gene3D" id="3.20.20.70">
    <property type="entry name" value="Aldolase class I"/>
    <property type="match status" value="1"/>
</dbReference>
<accession>A0A497ER30</accession>
<reference evidence="12 13" key="1">
    <citation type="submission" date="2018-06" db="EMBL/GenBank/DDBJ databases">
        <title>Extensive metabolic versatility and redundancy in microbially diverse, dynamic hydrothermal sediments.</title>
        <authorList>
            <person name="Dombrowski N."/>
            <person name="Teske A."/>
            <person name="Baker B.J."/>
        </authorList>
    </citation>
    <scope>NUCLEOTIDE SEQUENCE [LARGE SCALE GENOMIC DNA]</scope>
    <source>
        <strain evidence="12">B66_G16</strain>
    </source>
</reference>
<evidence type="ECO:0000256" key="1">
    <source>
        <dbReference type="ARBA" id="ARBA00001966"/>
    </source>
</evidence>
<keyword evidence="4" id="KW-0004">4Fe-4S</keyword>
<dbReference type="InterPro" id="IPR007197">
    <property type="entry name" value="rSAM"/>
</dbReference>
<evidence type="ECO:0000259" key="11">
    <source>
        <dbReference type="PROSITE" id="PS51918"/>
    </source>
</evidence>
<dbReference type="Proteomes" id="UP000278475">
    <property type="component" value="Unassembled WGS sequence"/>
</dbReference>
<comment type="similarity">
    <text evidence="3">Belongs to the radical SAM superfamily. NifB family.</text>
</comment>
<evidence type="ECO:0000256" key="8">
    <source>
        <dbReference type="ARBA" id="ARBA00023014"/>
    </source>
</evidence>
<evidence type="ECO:0000256" key="6">
    <source>
        <dbReference type="ARBA" id="ARBA00022723"/>
    </source>
</evidence>
<dbReference type="PANTHER" id="PTHR43787:SF13">
    <property type="entry name" value="FEMO COFACTOR BIOSYNTHESIS PROTEIN NIFB"/>
    <property type="match status" value="1"/>
</dbReference>
<evidence type="ECO:0000313" key="12">
    <source>
        <dbReference type="EMBL" id="RLE49687.1"/>
    </source>
</evidence>
<evidence type="ECO:0000256" key="2">
    <source>
        <dbReference type="ARBA" id="ARBA00005155"/>
    </source>
</evidence>
<keyword evidence="10" id="KW-0456">Lyase</keyword>
<organism evidence="12 13">
    <name type="scientific">Thermoproteota archaeon</name>
    <dbReference type="NCBI Taxonomy" id="2056631"/>
    <lineage>
        <taxon>Archaea</taxon>
        <taxon>Thermoproteota</taxon>
    </lineage>
</organism>
<gene>
    <name evidence="12" type="ORF">DRJ31_04045</name>
</gene>
<feature type="domain" description="Radical SAM core" evidence="11">
    <location>
        <begin position="44"/>
        <end position="268"/>
    </location>
</feature>
<proteinExistence type="inferred from homology"/>
<dbReference type="PROSITE" id="PS51918">
    <property type="entry name" value="RADICAL_SAM"/>
    <property type="match status" value="1"/>
</dbReference>
<name>A0A497ER30_9CREN</name>
<keyword evidence="5" id="KW-0949">S-adenosyl-L-methionine</keyword>
<evidence type="ECO:0000313" key="13">
    <source>
        <dbReference type="Proteomes" id="UP000278475"/>
    </source>
</evidence>
<comment type="cofactor">
    <cofactor evidence="1">
        <name>[4Fe-4S] cluster</name>
        <dbReference type="ChEBI" id="CHEBI:49883"/>
    </cofactor>
</comment>
<dbReference type="InterPro" id="IPR058240">
    <property type="entry name" value="rSAM_sf"/>
</dbReference>
<dbReference type="GO" id="GO:0016829">
    <property type="term" value="F:lyase activity"/>
    <property type="evidence" value="ECO:0007669"/>
    <property type="project" value="UniProtKB-KW"/>
</dbReference>
<keyword evidence="6" id="KW-0479">Metal-binding</keyword>
<comment type="caution">
    <text evidence="12">The sequence shown here is derived from an EMBL/GenBank/DDBJ whole genome shotgun (WGS) entry which is preliminary data.</text>
</comment>
<dbReference type="GO" id="GO:0051539">
    <property type="term" value="F:4 iron, 4 sulfur cluster binding"/>
    <property type="evidence" value="ECO:0007669"/>
    <property type="project" value="UniProtKB-KW"/>
</dbReference>
<dbReference type="PANTHER" id="PTHR43787">
    <property type="entry name" value="FEMO COFACTOR BIOSYNTHESIS PROTEIN NIFB-RELATED"/>
    <property type="match status" value="1"/>
</dbReference>
<dbReference type="SFLD" id="SFLDS00029">
    <property type="entry name" value="Radical_SAM"/>
    <property type="match status" value="1"/>
</dbReference>
<dbReference type="CDD" id="cd01335">
    <property type="entry name" value="Radical_SAM"/>
    <property type="match status" value="1"/>
</dbReference>
<evidence type="ECO:0000256" key="9">
    <source>
        <dbReference type="ARBA" id="ARBA00023231"/>
    </source>
</evidence>
<keyword evidence="8" id="KW-0411">Iron-sulfur</keyword>
<comment type="pathway">
    <text evidence="2">Cofactor biosynthesis; Fe-Mo cofactor biosynthesis.</text>
</comment>
<dbReference type="Pfam" id="PF04055">
    <property type="entry name" value="Radical_SAM"/>
    <property type="match status" value="1"/>
</dbReference>
<protein>
    <submittedName>
        <fullName evidence="12">Molybdenum cofactor biosynthesis protein MoaA</fullName>
    </submittedName>
</protein>
<dbReference type="InterPro" id="IPR013785">
    <property type="entry name" value="Aldolase_TIM"/>
</dbReference>
<dbReference type="EMBL" id="QMQV01000026">
    <property type="protein sequence ID" value="RLE49687.1"/>
    <property type="molecule type" value="Genomic_DNA"/>
</dbReference>
<sequence>MKEYLRFLKPGFKPFNPLELAKATENIICKVGEEGVERKYTAFYATGVYRGIATGYAVGCCLRCYYCWSEWSRDFPDLYGDYYSPRKVFENLDKAAKKYGVNKLRISGCEPTLCRQHLLELLKYVEDSKHPLFILETNGILFGSDENYVREISKFSKVHVRVSLKAAKPEAFTSRTGALPEFWELPFKAVEYLYRHGVSFHVAAMTDPRIMPEDERKALIEKLREVDDAIAANLEEELCDPYETTMARMWAYGVDPAEFFSKRVKPWT</sequence>
<evidence type="ECO:0000256" key="10">
    <source>
        <dbReference type="ARBA" id="ARBA00023239"/>
    </source>
</evidence>
<evidence type="ECO:0000256" key="7">
    <source>
        <dbReference type="ARBA" id="ARBA00023004"/>
    </source>
</evidence>
<keyword evidence="9" id="KW-0535">Nitrogen fixation</keyword>
<evidence type="ECO:0000256" key="5">
    <source>
        <dbReference type="ARBA" id="ARBA00022691"/>
    </source>
</evidence>
<dbReference type="SUPFAM" id="SSF102114">
    <property type="entry name" value="Radical SAM enzymes"/>
    <property type="match status" value="1"/>
</dbReference>
<dbReference type="AlphaFoldDB" id="A0A497ER30"/>
<dbReference type="GO" id="GO:0046872">
    <property type="term" value="F:metal ion binding"/>
    <property type="evidence" value="ECO:0007669"/>
    <property type="project" value="UniProtKB-KW"/>
</dbReference>